<dbReference type="OrthoDB" id="9759819at2"/>
<dbReference type="AlphaFoldDB" id="A0A5B8YFH5"/>
<evidence type="ECO:0000313" key="3">
    <source>
        <dbReference type="EMBL" id="QED36690.1"/>
    </source>
</evidence>
<dbReference type="InterPro" id="IPR014001">
    <property type="entry name" value="Helicase_ATP-bd"/>
</dbReference>
<dbReference type="KEGG" id="anp:FK178_02710"/>
<keyword evidence="3" id="KW-0067">ATP-binding</keyword>
<dbReference type="GO" id="GO:0004386">
    <property type="term" value="F:helicase activity"/>
    <property type="evidence" value="ECO:0007669"/>
    <property type="project" value="UniProtKB-KW"/>
</dbReference>
<sequence>MEQDNLQHSCNNIIELIRFDERGLIYRKYENFLNWFGMGGRRKFEVIEQIDTHFKKNNISIWKGRKKLNSVADFKRGETITLRYNGHKRKETTMNVGKEKVSNNDAGTISVVNEDSGIRLYKHQEEAIQKLHSQIRRSNGNIFSGLLVLPTGGGKTLTAAYWLAQNYLAEGKKVLWIAHRHELLEQAKATFHERLAYKDVFGKKSSFNYRIISGIHDKPVNIKPTDDLVISSKDSLNSGFDHLYNNWLKGQDEVFLVIDEAHHATAKTYKKLIEKIGEKVSKFKILGLTATPFRTAENEQGALQKVFTNDIIYKVDLRTLIARGILSEPVFEEIQTDFDMTSQLTEKQLDNLKYFDIESIGKDVADSIAKNSQRNAVIVNQYLKEKLRYKQTLVFALNVNNAIALKSLFNDRGIKADFVVSAIKDRITGSNISQQENKEKIDQFRRGDIEVLINVNILTEGTDLPEVQTIFLARPTISSILMTQMIGRGLRGLKAGGTEKAFIVSFIDDWKDKVSWVNPEQLIVEEHIDNTKDSGERNKHLTRLISLQKIEEFALLANNLIDEATRKKLTSLDFIERIPLGIYHFSLLKHLVDEELEKNCEILIYNNIEQSYIDFMNGLPFFFKHQSLSERDDLTENDLNDLEKKVEELFFFGCEKYPGYSEQDIKDVLLFYAQTGEIPKYIEFQNRENFNVTRIAQDIYSKDLRQSEAMEFKNELWESNETEWKAFFGYKKEYFLNEVDLAIRKVSNPELFKKSSILPTDTKELRPLEKLSMHKIREFNPQYWKYLSDKIYEKNRDKDGYYVSATGNFRSKNKLDFQIDHIIPISYHGLTVEENLQLLTRSENGLKGAGEL</sequence>
<dbReference type="Pfam" id="PF00271">
    <property type="entry name" value="Helicase_C"/>
    <property type="match status" value="1"/>
</dbReference>
<dbReference type="GO" id="GO:0005524">
    <property type="term" value="F:ATP binding"/>
    <property type="evidence" value="ECO:0007669"/>
    <property type="project" value="InterPro"/>
</dbReference>
<accession>A0A5B8YFH5</accession>
<keyword evidence="3" id="KW-0378">Hydrolase</keyword>
<dbReference type="GO" id="GO:0005829">
    <property type="term" value="C:cytosol"/>
    <property type="evidence" value="ECO:0007669"/>
    <property type="project" value="TreeGrafter"/>
</dbReference>
<dbReference type="PANTHER" id="PTHR47396">
    <property type="entry name" value="TYPE I RESTRICTION ENZYME ECOKI R PROTEIN"/>
    <property type="match status" value="1"/>
</dbReference>
<dbReference type="GO" id="GO:0016787">
    <property type="term" value="F:hydrolase activity"/>
    <property type="evidence" value="ECO:0007669"/>
    <property type="project" value="InterPro"/>
</dbReference>
<dbReference type="InterPro" id="IPR027417">
    <property type="entry name" value="P-loop_NTPase"/>
</dbReference>
<dbReference type="InterPro" id="IPR001650">
    <property type="entry name" value="Helicase_C-like"/>
</dbReference>
<dbReference type="Gene3D" id="3.40.50.300">
    <property type="entry name" value="P-loop containing nucleotide triphosphate hydrolases"/>
    <property type="match status" value="2"/>
</dbReference>
<dbReference type="PROSITE" id="PS51192">
    <property type="entry name" value="HELICASE_ATP_BIND_1"/>
    <property type="match status" value="1"/>
</dbReference>
<dbReference type="PROSITE" id="PS51194">
    <property type="entry name" value="HELICASE_CTER"/>
    <property type="match status" value="1"/>
</dbReference>
<protein>
    <submittedName>
        <fullName evidence="3">DEAD/DEAH box helicase</fullName>
    </submittedName>
</protein>
<keyword evidence="4" id="KW-1185">Reference proteome</keyword>
<evidence type="ECO:0000259" key="2">
    <source>
        <dbReference type="PROSITE" id="PS51194"/>
    </source>
</evidence>
<name>A0A5B8YFH5_9FLAO</name>
<dbReference type="Proteomes" id="UP000321954">
    <property type="component" value="Chromosome"/>
</dbReference>
<dbReference type="InterPro" id="IPR006935">
    <property type="entry name" value="Helicase/UvrB_N"/>
</dbReference>
<feature type="domain" description="Helicase C-terminal" evidence="2">
    <location>
        <begin position="382"/>
        <end position="545"/>
    </location>
</feature>
<dbReference type="PANTHER" id="PTHR47396:SF1">
    <property type="entry name" value="ATP-DEPENDENT HELICASE IRC3-RELATED"/>
    <property type="match status" value="1"/>
</dbReference>
<dbReference type="InterPro" id="IPR003615">
    <property type="entry name" value="HNH_nuc"/>
</dbReference>
<dbReference type="GO" id="GO:0003677">
    <property type="term" value="F:DNA binding"/>
    <property type="evidence" value="ECO:0007669"/>
    <property type="project" value="InterPro"/>
</dbReference>
<evidence type="ECO:0000313" key="4">
    <source>
        <dbReference type="Proteomes" id="UP000321954"/>
    </source>
</evidence>
<dbReference type="RefSeq" id="WP_146830757.1">
    <property type="nucleotide sequence ID" value="NZ_CP042476.1"/>
</dbReference>
<dbReference type="InterPro" id="IPR050742">
    <property type="entry name" value="Helicase_Restrict-Modif_Enz"/>
</dbReference>
<dbReference type="Pfam" id="PF04851">
    <property type="entry name" value="ResIII"/>
    <property type="match status" value="1"/>
</dbReference>
<dbReference type="SMART" id="SM00487">
    <property type="entry name" value="DEXDc"/>
    <property type="match status" value="1"/>
</dbReference>
<dbReference type="EMBL" id="CP042476">
    <property type="protein sequence ID" value="QED36690.1"/>
    <property type="molecule type" value="Genomic_DNA"/>
</dbReference>
<dbReference type="SUPFAM" id="SSF52540">
    <property type="entry name" value="P-loop containing nucleoside triphosphate hydrolases"/>
    <property type="match status" value="1"/>
</dbReference>
<feature type="domain" description="Helicase ATP-binding" evidence="1">
    <location>
        <begin position="136"/>
        <end position="310"/>
    </location>
</feature>
<keyword evidence="3" id="KW-0347">Helicase</keyword>
<dbReference type="CDD" id="cd00085">
    <property type="entry name" value="HNHc"/>
    <property type="match status" value="1"/>
</dbReference>
<keyword evidence="3" id="KW-0547">Nucleotide-binding</keyword>
<reference evidence="3 4" key="1">
    <citation type="submission" date="2019-08" db="EMBL/GenBank/DDBJ databases">
        <title>Antarcticibacterium arcticum sp. nov., a bacterium isolated from marine sediment of the Canadian Beaufort Sea.</title>
        <authorList>
            <person name="Lee Y.M."/>
            <person name="Baek K."/>
            <person name="Lee D.-H."/>
            <person name="Shin S.C."/>
            <person name="Jin Y.K."/>
            <person name="Park Y."/>
        </authorList>
    </citation>
    <scope>NUCLEOTIDE SEQUENCE [LARGE SCALE GENOMIC DNA]</scope>
    <source>
        <strain evidence="3 4">PAMC 28998</strain>
    </source>
</reference>
<gene>
    <name evidence="3" type="ORF">FK178_02710</name>
</gene>
<dbReference type="SMART" id="SM00490">
    <property type="entry name" value="HELICc"/>
    <property type="match status" value="1"/>
</dbReference>
<organism evidence="3 4">
    <name type="scientific">Antarcticibacterium arcticum</name>
    <dbReference type="NCBI Taxonomy" id="2585771"/>
    <lineage>
        <taxon>Bacteria</taxon>
        <taxon>Pseudomonadati</taxon>
        <taxon>Bacteroidota</taxon>
        <taxon>Flavobacteriia</taxon>
        <taxon>Flavobacteriales</taxon>
        <taxon>Flavobacteriaceae</taxon>
        <taxon>Antarcticibacterium</taxon>
    </lineage>
</organism>
<proteinExistence type="predicted"/>
<evidence type="ECO:0000259" key="1">
    <source>
        <dbReference type="PROSITE" id="PS51192"/>
    </source>
</evidence>